<reference evidence="4" key="2">
    <citation type="submission" date="2023-06" db="EMBL/GenBank/DDBJ databases">
        <authorList>
            <consortium name="Lawrence Berkeley National Laboratory"/>
            <person name="Mondo S.J."/>
            <person name="Hensen N."/>
            <person name="Bonometti L."/>
            <person name="Westerberg I."/>
            <person name="Brannstrom I.O."/>
            <person name="Guillou S."/>
            <person name="Cros-Aarteil S."/>
            <person name="Calhoun S."/>
            <person name="Haridas S."/>
            <person name="Kuo A."/>
            <person name="Pangilinan J."/>
            <person name="Riley R."/>
            <person name="Labutti K."/>
            <person name="Andreopoulos B."/>
            <person name="Lipzen A."/>
            <person name="Chen C."/>
            <person name="Yanf M."/>
            <person name="Daum C."/>
            <person name="Ng V."/>
            <person name="Clum A."/>
            <person name="Steindorff A."/>
            <person name="Ohm R."/>
            <person name="Martin F."/>
            <person name="Silar P."/>
            <person name="Natvig D."/>
            <person name="Lalanne C."/>
            <person name="Gautier V."/>
            <person name="Ament-Velasquez S.L."/>
            <person name="Kruys A."/>
            <person name="Hutchinson M.I."/>
            <person name="Powell A.J."/>
            <person name="Barry K."/>
            <person name="Miller A.N."/>
            <person name="Grigoriev I.V."/>
            <person name="Debuchy R."/>
            <person name="Gladieux P."/>
            <person name="Thoren M.H."/>
            <person name="Johannesson H."/>
        </authorList>
    </citation>
    <scope>NUCLEOTIDE SEQUENCE</scope>
    <source>
        <strain evidence="4">CBS 333.67</strain>
    </source>
</reference>
<evidence type="ECO:0000259" key="3">
    <source>
        <dbReference type="PROSITE" id="PS50048"/>
    </source>
</evidence>
<keyword evidence="5" id="KW-1185">Reference proteome</keyword>
<name>A0AAJ0M1X4_9PEZI</name>
<feature type="compositionally biased region" description="Basic and acidic residues" evidence="2">
    <location>
        <begin position="184"/>
        <end position="195"/>
    </location>
</feature>
<feature type="compositionally biased region" description="Low complexity" evidence="2">
    <location>
        <begin position="44"/>
        <end position="65"/>
    </location>
</feature>
<dbReference type="PROSITE" id="PS00463">
    <property type="entry name" value="ZN2_CY6_FUNGAL_1"/>
    <property type="match status" value="1"/>
</dbReference>
<dbReference type="Pfam" id="PF00172">
    <property type="entry name" value="Zn_clus"/>
    <property type="match status" value="1"/>
</dbReference>
<organism evidence="4 5">
    <name type="scientific">Chaetomium strumarium</name>
    <dbReference type="NCBI Taxonomy" id="1170767"/>
    <lineage>
        <taxon>Eukaryota</taxon>
        <taxon>Fungi</taxon>
        <taxon>Dikarya</taxon>
        <taxon>Ascomycota</taxon>
        <taxon>Pezizomycotina</taxon>
        <taxon>Sordariomycetes</taxon>
        <taxon>Sordariomycetidae</taxon>
        <taxon>Sordariales</taxon>
        <taxon>Chaetomiaceae</taxon>
        <taxon>Chaetomium</taxon>
    </lineage>
</organism>
<dbReference type="CDD" id="cd00067">
    <property type="entry name" value="GAL4"/>
    <property type="match status" value="1"/>
</dbReference>
<dbReference type="SUPFAM" id="SSF57701">
    <property type="entry name" value="Zn2/Cys6 DNA-binding domain"/>
    <property type="match status" value="1"/>
</dbReference>
<dbReference type="Proteomes" id="UP001273166">
    <property type="component" value="Unassembled WGS sequence"/>
</dbReference>
<dbReference type="AlphaFoldDB" id="A0AAJ0M1X4"/>
<accession>A0AAJ0M1X4</accession>
<dbReference type="EMBL" id="JAUDZG010000004">
    <property type="protein sequence ID" value="KAK3305942.1"/>
    <property type="molecule type" value="Genomic_DNA"/>
</dbReference>
<feature type="compositionally biased region" description="Polar residues" evidence="2">
    <location>
        <begin position="208"/>
        <end position="225"/>
    </location>
</feature>
<evidence type="ECO:0000256" key="2">
    <source>
        <dbReference type="SAM" id="MobiDB-lite"/>
    </source>
</evidence>
<dbReference type="Gene3D" id="4.10.240.10">
    <property type="entry name" value="Zn(2)-C6 fungal-type DNA-binding domain"/>
    <property type="match status" value="1"/>
</dbReference>
<reference evidence="4" key="1">
    <citation type="journal article" date="2023" name="Mol. Phylogenet. Evol.">
        <title>Genome-scale phylogeny and comparative genomics of the fungal order Sordariales.</title>
        <authorList>
            <person name="Hensen N."/>
            <person name="Bonometti L."/>
            <person name="Westerberg I."/>
            <person name="Brannstrom I.O."/>
            <person name="Guillou S."/>
            <person name="Cros-Aarteil S."/>
            <person name="Calhoun S."/>
            <person name="Haridas S."/>
            <person name="Kuo A."/>
            <person name="Mondo S."/>
            <person name="Pangilinan J."/>
            <person name="Riley R."/>
            <person name="LaButti K."/>
            <person name="Andreopoulos B."/>
            <person name="Lipzen A."/>
            <person name="Chen C."/>
            <person name="Yan M."/>
            <person name="Daum C."/>
            <person name="Ng V."/>
            <person name="Clum A."/>
            <person name="Steindorff A."/>
            <person name="Ohm R.A."/>
            <person name="Martin F."/>
            <person name="Silar P."/>
            <person name="Natvig D.O."/>
            <person name="Lalanne C."/>
            <person name="Gautier V."/>
            <person name="Ament-Velasquez S.L."/>
            <person name="Kruys A."/>
            <person name="Hutchinson M.I."/>
            <person name="Powell A.J."/>
            <person name="Barry K."/>
            <person name="Miller A.N."/>
            <person name="Grigoriev I.V."/>
            <person name="Debuchy R."/>
            <person name="Gladieux P."/>
            <person name="Hiltunen Thoren M."/>
            <person name="Johannesson H."/>
        </authorList>
    </citation>
    <scope>NUCLEOTIDE SEQUENCE</scope>
    <source>
        <strain evidence="4">CBS 333.67</strain>
    </source>
</reference>
<dbReference type="GeneID" id="87881549"/>
<dbReference type="PROSITE" id="PS50048">
    <property type="entry name" value="ZN2_CY6_FUNGAL_2"/>
    <property type="match status" value="1"/>
</dbReference>
<feature type="region of interest" description="Disordered" evidence="2">
    <location>
        <begin position="183"/>
        <end position="225"/>
    </location>
</feature>
<dbReference type="GO" id="GO:0008270">
    <property type="term" value="F:zinc ion binding"/>
    <property type="evidence" value="ECO:0007669"/>
    <property type="project" value="InterPro"/>
</dbReference>
<gene>
    <name evidence="4" type="ORF">B0T15DRAFT_214963</name>
</gene>
<keyword evidence="1" id="KW-0539">Nucleus</keyword>
<feature type="region of interest" description="Disordered" evidence="2">
    <location>
        <begin position="44"/>
        <end position="99"/>
    </location>
</feature>
<evidence type="ECO:0000256" key="1">
    <source>
        <dbReference type="ARBA" id="ARBA00023242"/>
    </source>
</evidence>
<protein>
    <recommendedName>
        <fullName evidence="3">Zn(2)-C6 fungal-type domain-containing protein</fullName>
    </recommendedName>
</protein>
<evidence type="ECO:0000313" key="4">
    <source>
        <dbReference type="EMBL" id="KAK3305942.1"/>
    </source>
</evidence>
<dbReference type="InterPro" id="IPR036864">
    <property type="entry name" value="Zn2-C6_fun-type_DNA-bd_sf"/>
</dbReference>
<feature type="domain" description="Zn(2)-C6 fungal-type" evidence="3">
    <location>
        <begin position="11"/>
        <end position="45"/>
    </location>
</feature>
<proteinExistence type="predicted"/>
<dbReference type="SMART" id="SM00066">
    <property type="entry name" value="GAL4"/>
    <property type="match status" value="1"/>
</dbReference>
<dbReference type="GO" id="GO:0000981">
    <property type="term" value="F:DNA-binding transcription factor activity, RNA polymerase II-specific"/>
    <property type="evidence" value="ECO:0007669"/>
    <property type="project" value="InterPro"/>
</dbReference>
<dbReference type="RefSeq" id="XP_062721722.1">
    <property type="nucleotide sequence ID" value="XM_062862720.1"/>
</dbReference>
<evidence type="ECO:0000313" key="5">
    <source>
        <dbReference type="Proteomes" id="UP001273166"/>
    </source>
</evidence>
<sequence>MSCHAVHKRFACDRCRDQKLRCPRADNNVNEPCQRCKRAGALCVTGGTRPVGRPRSSSTSRPSTGQDHFRRRQRDSMAPSPSSPSPSISTHQQRRPPTGAVEAAAILPWTNASSLAMSDYTAMSMESLLELPIPESSNASNPAQESPDSMAHFFGMFLPNGEFGQIITSTSPTGVLSFTADPGTTRRFDPMDHPVRGSLPENHKATPATAQSSNGTTPGLGSSDQEALISLSRLNESVSQQLAKIDSYPWQAPPAMQRLCSSKINSTNDNPVAETLQITTRFAAILRTLGVAQGRATSPSLGAATYLLLLCSYLQIVQLYDTIFRRIAEFLEDDATERDAGASAGTADVELQHEFRVAGLASMPPRLYLRLIVQILDHQLEAIEGLVGLPADCCVSGRAPARKGIFSDEDIARLLETVMGDTNDGSSGAFKGRLMVVSLRANMTAVNDFLRG</sequence>
<comment type="caution">
    <text evidence="4">The sequence shown here is derived from an EMBL/GenBank/DDBJ whole genome shotgun (WGS) entry which is preliminary data.</text>
</comment>
<dbReference type="InterPro" id="IPR001138">
    <property type="entry name" value="Zn2Cys6_DnaBD"/>
</dbReference>